<keyword evidence="2" id="KW-0732">Signal</keyword>
<evidence type="ECO:0000259" key="3">
    <source>
        <dbReference type="PROSITE" id="PS50213"/>
    </source>
</evidence>
<dbReference type="SMART" id="SM00554">
    <property type="entry name" value="FAS1"/>
    <property type="match status" value="1"/>
</dbReference>
<dbReference type="Proteomes" id="UP001597512">
    <property type="component" value="Unassembled WGS sequence"/>
</dbReference>
<name>A0ABW6ADL9_9BACT</name>
<reference evidence="5" key="1">
    <citation type="journal article" date="2019" name="Int. J. Syst. Evol. Microbiol.">
        <title>The Global Catalogue of Microorganisms (GCM) 10K type strain sequencing project: providing services to taxonomists for standard genome sequencing and annotation.</title>
        <authorList>
            <consortium name="The Broad Institute Genomics Platform"/>
            <consortium name="The Broad Institute Genome Sequencing Center for Infectious Disease"/>
            <person name="Wu L."/>
            <person name="Ma J."/>
        </authorList>
    </citation>
    <scope>NUCLEOTIDE SEQUENCE [LARGE SCALE GENOMIC DNA]</scope>
    <source>
        <strain evidence="5">KCTC 52490</strain>
    </source>
</reference>
<dbReference type="PROSITE" id="PS50213">
    <property type="entry name" value="FAS1"/>
    <property type="match status" value="1"/>
</dbReference>
<feature type="chain" id="PRO_5046362431" evidence="2">
    <location>
        <begin position="24"/>
        <end position="346"/>
    </location>
</feature>
<feature type="signal peptide" evidence="2">
    <location>
        <begin position="1"/>
        <end position="23"/>
    </location>
</feature>
<feature type="compositionally biased region" description="Low complexity" evidence="1">
    <location>
        <begin position="97"/>
        <end position="132"/>
    </location>
</feature>
<feature type="compositionally biased region" description="Low complexity" evidence="1">
    <location>
        <begin position="25"/>
        <end position="39"/>
    </location>
</feature>
<evidence type="ECO:0000256" key="1">
    <source>
        <dbReference type="SAM" id="MobiDB-lite"/>
    </source>
</evidence>
<dbReference type="Pfam" id="PF02469">
    <property type="entry name" value="Fasciclin"/>
    <property type="match status" value="1"/>
</dbReference>
<protein>
    <submittedName>
        <fullName evidence="4">Fasciclin domain-containing protein</fullName>
    </submittedName>
</protein>
<dbReference type="RefSeq" id="WP_381497864.1">
    <property type="nucleotide sequence ID" value="NZ_JBHUOM010000002.1"/>
</dbReference>
<dbReference type="EMBL" id="JBHUOM010000002">
    <property type="protein sequence ID" value="MFD2933474.1"/>
    <property type="molecule type" value="Genomic_DNA"/>
</dbReference>
<dbReference type="InterPro" id="IPR000782">
    <property type="entry name" value="FAS1_domain"/>
</dbReference>
<evidence type="ECO:0000256" key="2">
    <source>
        <dbReference type="SAM" id="SignalP"/>
    </source>
</evidence>
<comment type="caution">
    <text evidence="4">The sequence shown here is derived from an EMBL/GenBank/DDBJ whole genome shotgun (WGS) entry which is preliminary data.</text>
</comment>
<dbReference type="InterPro" id="IPR036378">
    <property type="entry name" value="FAS1_dom_sf"/>
</dbReference>
<feature type="compositionally biased region" description="Low complexity" evidence="1">
    <location>
        <begin position="66"/>
        <end position="82"/>
    </location>
</feature>
<dbReference type="Gene3D" id="2.30.180.10">
    <property type="entry name" value="FAS1 domain"/>
    <property type="match status" value="1"/>
</dbReference>
<dbReference type="PANTHER" id="PTHR10900:SF77">
    <property type="entry name" value="FI19380P1"/>
    <property type="match status" value="1"/>
</dbReference>
<keyword evidence="5" id="KW-1185">Reference proteome</keyword>
<organism evidence="4 5">
    <name type="scientific">Spirosoma flavum</name>
    <dbReference type="NCBI Taxonomy" id="2048557"/>
    <lineage>
        <taxon>Bacteria</taxon>
        <taxon>Pseudomonadati</taxon>
        <taxon>Bacteroidota</taxon>
        <taxon>Cytophagia</taxon>
        <taxon>Cytophagales</taxon>
        <taxon>Cytophagaceae</taxon>
        <taxon>Spirosoma</taxon>
    </lineage>
</organism>
<evidence type="ECO:0000313" key="4">
    <source>
        <dbReference type="EMBL" id="MFD2933474.1"/>
    </source>
</evidence>
<proteinExistence type="predicted"/>
<dbReference type="InterPro" id="IPR050904">
    <property type="entry name" value="Adhesion/Biosynth-related"/>
</dbReference>
<dbReference type="PANTHER" id="PTHR10900">
    <property type="entry name" value="PERIOSTIN-RELATED"/>
    <property type="match status" value="1"/>
</dbReference>
<sequence>MKIKQPLSLFALGTALLATTSWAQTTPTGTATSTTYPQGAIATDSMPAKPSRDQKRAMKRSRKTTNQKAGNANATTNTSTQDARYRRSSSSDGTAINNSNTTNYNSNNVTNAPTGVGSNPNSSGTTTTSSPTANQVSNGQNNSATRGSSSSSGSSYSSNTGAADSNAGTAAAVSGAKSSETPAVKAGSTVRNTSIGDFVSSSPNYTTLQNALQSANMWETLKGTGPYTIFAPTNMAFKKLSATAKGALLEGSNRAALQQLLSYHVVNGSLTSDDLARQIKAGNGKAKLKTLSGTTLTIQESNGRMTLTDEQGGTSTIEGADNRQSNGIVYGISNVLMPKTGVDAFR</sequence>
<gene>
    <name evidence="4" type="ORF">ACFS25_06750</name>
</gene>
<evidence type="ECO:0000313" key="5">
    <source>
        <dbReference type="Proteomes" id="UP001597512"/>
    </source>
</evidence>
<feature type="compositionally biased region" description="Low complexity" evidence="1">
    <location>
        <begin position="141"/>
        <end position="166"/>
    </location>
</feature>
<feature type="domain" description="FAS1" evidence="3">
    <location>
        <begin position="192"/>
        <end position="336"/>
    </location>
</feature>
<feature type="region of interest" description="Disordered" evidence="1">
    <location>
        <begin position="25"/>
        <end position="166"/>
    </location>
</feature>
<accession>A0ABW6ADL9</accession>
<dbReference type="SUPFAM" id="SSF82153">
    <property type="entry name" value="FAS1 domain"/>
    <property type="match status" value="1"/>
</dbReference>